<dbReference type="PANTHER" id="PTHR46211:SF8">
    <property type="entry name" value="PHOSPHODIESTERASE"/>
    <property type="match status" value="1"/>
</dbReference>
<dbReference type="CDD" id="cd08579">
    <property type="entry name" value="GDPD_memb_like"/>
    <property type="match status" value="1"/>
</dbReference>
<organism evidence="3 4">
    <name type="scientific">Weissella ceti</name>
    <dbReference type="NCBI Taxonomy" id="759620"/>
    <lineage>
        <taxon>Bacteria</taxon>
        <taxon>Bacillati</taxon>
        <taxon>Bacillota</taxon>
        <taxon>Bacilli</taxon>
        <taxon>Lactobacillales</taxon>
        <taxon>Lactobacillaceae</taxon>
        <taxon>Weissella</taxon>
    </lineage>
</organism>
<name>A0A075U008_9LACO</name>
<dbReference type="PROSITE" id="PS51704">
    <property type="entry name" value="GP_PDE"/>
    <property type="match status" value="1"/>
</dbReference>
<dbReference type="InterPro" id="IPR030395">
    <property type="entry name" value="GP_PDE_dom"/>
</dbReference>
<dbReference type="Pfam" id="PF03009">
    <property type="entry name" value="GDPD"/>
    <property type="match status" value="1"/>
</dbReference>
<dbReference type="SUPFAM" id="SSF51695">
    <property type="entry name" value="PLC-like phosphodiesterases"/>
    <property type="match status" value="1"/>
</dbReference>
<dbReference type="GO" id="GO:0006629">
    <property type="term" value="P:lipid metabolic process"/>
    <property type="evidence" value="ECO:0007669"/>
    <property type="project" value="InterPro"/>
</dbReference>
<evidence type="ECO:0000313" key="4">
    <source>
        <dbReference type="Proteomes" id="UP000029079"/>
    </source>
</evidence>
<dbReference type="GO" id="GO:0008081">
    <property type="term" value="F:phosphoric diester hydrolase activity"/>
    <property type="evidence" value="ECO:0007669"/>
    <property type="project" value="InterPro"/>
</dbReference>
<keyword evidence="4" id="KW-1185">Reference proteome</keyword>
<dbReference type="InterPro" id="IPR017946">
    <property type="entry name" value="PLC-like_Pdiesterase_TIM-brl"/>
</dbReference>
<dbReference type="KEGG" id="wci:WS105_0582"/>
<dbReference type="PANTHER" id="PTHR46211">
    <property type="entry name" value="GLYCEROPHOSPHORYL DIESTER PHOSPHODIESTERASE"/>
    <property type="match status" value="1"/>
</dbReference>
<protein>
    <submittedName>
        <fullName evidence="3">Glycerophosphodiesterase</fullName>
    </submittedName>
</protein>
<dbReference type="EMBL" id="CP009223">
    <property type="protein sequence ID" value="AIM62837.1"/>
    <property type="molecule type" value="Genomic_DNA"/>
</dbReference>
<feature type="transmembrane region" description="Helical" evidence="1">
    <location>
        <begin position="311"/>
        <end position="333"/>
    </location>
</feature>
<feature type="transmembrane region" description="Helical" evidence="1">
    <location>
        <begin position="21"/>
        <end position="47"/>
    </location>
</feature>
<dbReference type="InterPro" id="IPR018476">
    <property type="entry name" value="GlyceroP-diester-Pdiesterase_M"/>
</dbReference>
<dbReference type="Gene3D" id="3.20.20.190">
    <property type="entry name" value="Phosphatidylinositol (PI) phosphodiesterase"/>
    <property type="match status" value="1"/>
</dbReference>
<dbReference type="KEGG" id="wce:WS08_0584"/>
<proteinExistence type="predicted"/>
<dbReference type="KEGG" id="wct:WS74_0585"/>
<sequence>MGILKHFKQSTKAFARNWLSYMLLFISLNVILQLAVAFFNAAASWILRMQDIPYISYTNLTVLIQKPLATLLLLILFIILILTVFLQFAYLLLGMRQIAQGRFNLKQLLKESWQALQIISWRSALFLLGYFMVIVQAGQEVFGSQLLGKVVIPTFIVDFLVQNIWLGVLLVVLGFLVGYIAIRWIFILPLVILGKKSAKVAVKTSMAITHRKFWRFTIQLWSLGALTAIPRVITFGLIFMSQTLIDELATPIALFGGVISLSLIQVLNLFFSAWTSMVLLTLLLSNDAIVPYMEESEPAVSWRAKRWMKTASTMVITLAAVMIVSFNVVYLLGIGQTVPKTISHRGVDGVETPNGAQNTIPALVKTSALKPDYVEMDIQETKDGQFVVMHDPNMKNLTGVDGAPQDYTLQELSRMTVEENGFKAPLPSFDEYLAAANNADQKLLVEIKTSKKDSPDMMDNFLDKYQDELLKDGHEVQSLDYNVVAVLKQKAPKLYVSYILPYNFVYPHTDADAYTMEETTLNNRFTSKAHAGGREVYAWTINDTDTMRRMMSYNVDGVITDELSVLQDEIKSDQENPSYAQRIQHYVISMPSLSSGTAS</sequence>
<keyword evidence="1" id="KW-0812">Transmembrane</keyword>
<feature type="domain" description="GP-PDE" evidence="2">
    <location>
        <begin position="339"/>
        <end position="570"/>
    </location>
</feature>
<gene>
    <name evidence="3" type="ORF">WS74_0585</name>
</gene>
<reference evidence="4" key="2">
    <citation type="submission" date="2014-08" db="EMBL/GenBank/DDBJ databases">
        <title>Complete genome of Weissella ceti strain WS74 isolated from diseased rainbow trout in Brazil.</title>
        <authorList>
            <person name="Figueiredo H.C.P."/>
            <person name="Leal C.A.G."/>
            <person name="Pereira F.L."/>
            <person name="Soares S.C."/>
            <person name="Dorella F.A."/>
            <person name="Carvalho A.F."/>
            <person name="Azevedo V.A.C."/>
        </authorList>
    </citation>
    <scope>NUCLEOTIDE SEQUENCE [LARGE SCALE GENOMIC DNA]</scope>
    <source>
        <strain evidence="4">WS74</strain>
    </source>
</reference>
<dbReference type="PATRIC" id="fig|759620.7.peg.565"/>
<dbReference type="AlphaFoldDB" id="A0A075U008"/>
<dbReference type="Pfam" id="PF10110">
    <property type="entry name" value="GPDPase_memb"/>
    <property type="match status" value="1"/>
</dbReference>
<dbReference type="OrthoDB" id="384721at2"/>
<feature type="transmembrane region" description="Helical" evidence="1">
    <location>
        <begin position="164"/>
        <end position="192"/>
    </location>
</feature>
<feature type="transmembrane region" description="Helical" evidence="1">
    <location>
        <begin position="114"/>
        <end position="137"/>
    </location>
</feature>
<feature type="transmembrane region" description="Helical" evidence="1">
    <location>
        <begin position="252"/>
        <end position="284"/>
    </location>
</feature>
<dbReference type="STRING" id="759620.WS105_0582"/>
<evidence type="ECO:0000256" key="1">
    <source>
        <dbReference type="SAM" id="Phobius"/>
    </source>
</evidence>
<feature type="transmembrane region" description="Helical" evidence="1">
    <location>
        <begin position="67"/>
        <end position="93"/>
    </location>
</feature>
<keyword evidence="1" id="KW-0472">Membrane</keyword>
<dbReference type="RefSeq" id="WP_009765317.1">
    <property type="nucleotide sequence ID" value="NZ_CP009223.1"/>
</dbReference>
<evidence type="ECO:0000313" key="3">
    <source>
        <dbReference type="EMBL" id="AIM62837.1"/>
    </source>
</evidence>
<feature type="transmembrane region" description="Helical" evidence="1">
    <location>
        <begin position="213"/>
        <end position="240"/>
    </location>
</feature>
<accession>A0A075U008</accession>
<reference evidence="3 4" key="1">
    <citation type="journal article" date="2014" name="Genome Announc.">
        <title>Complete Genome Sequences of Fish Pathogenic Weissella ceti Strains WS74 and WS105.</title>
        <authorList>
            <person name="Figueiredo H.C."/>
            <person name="Leal C.A."/>
            <person name="Dorella F.A."/>
            <person name="Carvalho A.F."/>
            <person name="Soares S.C."/>
            <person name="Pereira F.L."/>
            <person name="Azevedo V.A."/>
        </authorList>
    </citation>
    <scope>NUCLEOTIDE SEQUENCE [LARGE SCALE GENOMIC DNA]</scope>
    <source>
        <strain evidence="3 4">WS74</strain>
    </source>
</reference>
<evidence type="ECO:0000259" key="2">
    <source>
        <dbReference type="PROSITE" id="PS51704"/>
    </source>
</evidence>
<dbReference type="Proteomes" id="UP000029079">
    <property type="component" value="Chromosome"/>
</dbReference>
<keyword evidence="1" id="KW-1133">Transmembrane helix</keyword>